<name>A0A1D8ATJ1_9BACT</name>
<dbReference type="SUPFAM" id="SSF47413">
    <property type="entry name" value="lambda repressor-like DNA-binding domains"/>
    <property type="match status" value="1"/>
</dbReference>
<dbReference type="InterPro" id="IPR001387">
    <property type="entry name" value="Cro/C1-type_HTH"/>
</dbReference>
<dbReference type="InterPro" id="IPR011051">
    <property type="entry name" value="RmlC_Cupin_sf"/>
</dbReference>
<feature type="domain" description="HTH cro/C1-type" evidence="2">
    <location>
        <begin position="13"/>
        <end position="67"/>
    </location>
</feature>
<protein>
    <submittedName>
        <fullName evidence="3">Helix-turn-helix protein</fullName>
    </submittedName>
</protein>
<dbReference type="AlphaFoldDB" id="A0A1D8ATJ1"/>
<evidence type="ECO:0000256" key="1">
    <source>
        <dbReference type="ARBA" id="ARBA00023125"/>
    </source>
</evidence>
<dbReference type="InterPro" id="IPR014710">
    <property type="entry name" value="RmlC-like_jellyroll"/>
</dbReference>
<evidence type="ECO:0000313" key="4">
    <source>
        <dbReference type="Proteomes" id="UP000095228"/>
    </source>
</evidence>
<evidence type="ECO:0000259" key="2">
    <source>
        <dbReference type="PROSITE" id="PS50943"/>
    </source>
</evidence>
<dbReference type="Proteomes" id="UP000095228">
    <property type="component" value="Chromosome"/>
</dbReference>
<dbReference type="Pfam" id="PF07883">
    <property type="entry name" value="Cupin_2"/>
    <property type="match status" value="1"/>
</dbReference>
<dbReference type="Gene3D" id="2.60.120.10">
    <property type="entry name" value="Jelly Rolls"/>
    <property type="match status" value="1"/>
</dbReference>
<proteinExistence type="predicted"/>
<keyword evidence="4" id="KW-1185">Reference proteome</keyword>
<dbReference type="RefSeq" id="WP_069961470.1">
    <property type="nucleotide sequence ID" value="NZ_CP016094.1"/>
</dbReference>
<dbReference type="EMBL" id="CP016094">
    <property type="protein sequence ID" value="AOS44192.1"/>
    <property type="molecule type" value="Genomic_DNA"/>
</dbReference>
<dbReference type="Gene3D" id="1.10.260.40">
    <property type="entry name" value="lambda repressor-like DNA-binding domains"/>
    <property type="match status" value="1"/>
</dbReference>
<dbReference type="InterPro" id="IPR050807">
    <property type="entry name" value="TransReg_Diox_bact_type"/>
</dbReference>
<dbReference type="GO" id="GO:0005829">
    <property type="term" value="C:cytosol"/>
    <property type="evidence" value="ECO:0007669"/>
    <property type="project" value="TreeGrafter"/>
</dbReference>
<dbReference type="SMART" id="SM00530">
    <property type="entry name" value="HTH_XRE"/>
    <property type="match status" value="1"/>
</dbReference>
<dbReference type="PANTHER" id="PTHR46797:SF1">
    <property type="entry name" value="METHYLPHOSPHONATE SYNTHASE"/>
    <property type="match status" value="1"/>
</dbReference>
<gene>
    <name evidence="3" type="ORF">Verru16b_01253</name>
</gene>
<dbReference type="PROSITE" id="PS50943">
    <property type="entry name" value="HTH_CROC1"/>
    <property type="match status" value="1"/>
</dbReference>
<dbReference type="CDD" id="cd02209">
    <property type="entry name" value="cupin_XRE_C"/>
    <property type="match status" value="1"/>
</dbReference>
<accession>A0A1D8ATJ1</accession>
<dbReference type="PANTHER" id="PTHR46797">
    <property type="entry name" value="HTH-TYPE TRANSCRIPTIONAL REGULATOR"/>
    <property type="match status" value="1"/>
</dbReference>
<dbReference type="InterPro" id="IPR010982">
    <property type="entry name" value="Lambda_DNA-bd_dom_sf"/>
</dbReference>
<dbReference type="STRING" id="1838286.Verru16b_01253"/>
<dbReference type="GO" id="GO:0003700">
    <property type="term" value="F:DNA-binding transcription factor activity"/>
    <property type="evidence" value="ECO:0007669"/>
    <property type="project" value="TreeGrafter"/>
</dbReference>
<dbReference type="OrthoDB" id="189170at2"/>
<dbReference type="Pfam" id="PF01381">
    <property type="entry name" value="HTH_3"/>
    <property type="match status" value="1"/>
</dbReference>
<dbReference type="KEGG" id="obg:Verru16b_01253"/>
<dbReference type="CDD" id="cd00093">
    <property type="entry name" value="HTH_XRE"/>
    <property type="match status" value="1"/>
</dbReference>
<dbReference type="SUPFAM" id="SSF51182">
    <property type="entry name" value="RmlC-like cupins"/>
    <property type="match status" value="1"/>
</dbReference>
<evidence type="ECO:0000313" key="3">
    <source>
        <dbReference type="EMBL" id="AOS44192.1"/>
    </source>
</evidence>
<keyword evidence="1" id="KW-0238">DNA-binding</keyword>
<dbReference type="GO" id="GO:0003677">
    <property type="term" value="F:DNA binding"/>
    <property type="evidence" value="ECO:0007669"/>
    <property type="project" value="UniProtKB-KW"/>
</dbReference>
<dbReference type="InterPro" id="IPR013096">
    <property type="entry name" value="Cupin_2"/>
</dbReference>
<organism evidence="3 4">
    <name type="scientific">Lacunisphaera limnophila</name>
    <dbReference type="NCBI Taxonomy" id="1838286"/>
    <lineage>
        <taxon>Bacteria</taxon>
        <taxon>Pseudomonadati</taxon>
        <taxon>Verrucomicrobiota</taxon>
        <taxon>Opitutia</taxon>
        <taxon>Opitutales</taxon>
        <taxon>Opitutaceae</taxon>
        <taxon>Lacunisphaera</taxon>
    </lineage>
</organism>
<sequence length="178" mass="19874">MPPAAPKFDFSVLRTLRDQHELTLAALSEASGVSVGVISKLERNQQSAELDTLYRLARAFGLSATDLLALCESELVHRTAEKTYRSGDFKFRQVKYANVVAHLGSAPAGAKVNRPEIHHDDTEVCWVTSGRLRVTLPHETVELGEGESIQFDAIQQHAYESLADSEFVILHLRKDKRY</sequence>
<reference evidence="3 4" key="1">
    <citation type="submission" date="2016-06" db="EMBL/GenBank/DDBJ databases">
        <title>Three novel species with peptidoglycan cell walls form the new genus Lacunisphaera gen. nov. in the family Opitutaceae of the verrucomicrobial subdivision 4.</title>
        <authorList>
            <person name="Rast P."/>
            <person name="Gloeckner I."/>
            <person name="Jogler M."/>
            <person name="Boedeker C."/>
            <person name="Jeske O."/>
            <person name="Wiegand S."/>
            <person name="Reinhardt R."/>
            <person name="Schumann P."/>
            <person name="Rohde M."/>
            <person name="Spring S."/>
            <person name="Gloeckner F.O."/>
            <person name="Jogler C."/>
        </authorList>
    </citation>
    <scope>NUCLEOTIDE SEQUENCE [LARGE SCALE GENOMIC DNA]</scope>
    <source>
        <strain evidence="3 4">IG16b</strain>
    </source>
</reference>